<feature type="non-terminal residue" evidence="1">
    <location>
        <position position="68"/>
    </location>
</feature>
<reference evidence="1" key="1">
    <citation type="submission" date="2021-02" db="EMBL/GenBank/DDBJ databases">
        <title>Genome-Resolved Metagenomics of a Microbial Community Performing Photosynthetic Biological Nutrient Removal.</title>
        <authorList>
            <person name="Mcdaniel E.A."/>
        </authorList>
    </citation>
    <scope>NUCLEOTIDE SEQUENCE</scope>
    <source>
        <strain evidence="1">UWPOB_OBS1</strain>
    </source>
</reference>
<protein>
    <submittedName>
        <fullName evidence="1">Uncharacterized protein</fullName>
    </submittedName>
</protein>
<name>A0A8J7PDB9_9BACT</name>
<dbReference type="Proteomes" id="UP000664277">
    <property type="component" value="Unassembled WGS sequence"/>
</dbReference>
<gene>
    <name evidence="1" type="ORF">J0M35_20610</name>
</gene>
<evidence type="ECO:0000313" key="1">
    <source>
        <dbReference type="EMBL" id="MBN8662782.1"/>
    </source>
</evidence>
<dbReference type="EMBL" id="JAFLCK010000054">
    <property type="protein sequence ID" value="MBN8662782.1"/>
    <property type="molecule type" value="Genomic_DNA"/>
</dbReference>
<evidence type="ECO:0000313" key="2">
    <source>
        <dbReference type="Proteomes" id="UP000664277"/>
    </source>
</evidence>
<dbReference type="AlphaFoldDB" id="A0A8J7PDB9"/>
<organism evidence="1 2">
    <name type="scientific">Candidatus Obscuribacter phosphatis</name>
    <dbReference type="NCBI Taxonomy" id="1906157"/>
    <lineage>
        <taxon>Bacteria</taxon>
        <taxon>Bacillati</taxon>
        <taxon>Candidatus Melainabacteria</taxon>
        <taxon>Candidatus Obscuribacterales</taxon>
        <taxon>Candidatus Obscuribacteraceae</taxon>
        <taxon>Candidatus Obscuribacter</taxon>
    </lineage>
</organism>
<comment type="caution">
    <text evidence="1">The sequence shown here is derived from an EMBL/GenBank/DDBJ whole genome shotgun (WGS) entry which is preliminary data.</text>
</comment>
<accession>A0A8J7PDB9</accession>
<sequence>MVTQKLKKSCQRMLEEELTSEGWSKEGCVFYRQPSKEFLLAATFVSTSGNRWVGGLDSIYYLPALVFI</sequence>
<proteinExistence type="predicted"/>